<dbReference type="Pfam" id="PF00482">
    <property type="entry name" value="T2SSF"/>
    <property type="match status" value="1"/>
</dbReference>
<evidence type="ECO:0000256" key="2">
    <source>
        <dbReference type="ARBA" id="ARBA00022475"/>
    </source>
</evidence>
<proteinExistence type="predicted"/>
<keyword evidence="3 6" id="KW-0812">Transmembrane</keyword>
<dbReference type="InterPro" id="IPR018076">
    <property type="entry name" value="T2SS_GspF_dom"/>
</dbReference>
<feature type="domain" description="Type II secretion system protein GspF" evidence="7">
    <location>
        <begin position="158"/>
        <end position="282"/>
    </location>
</feature>
<dbReference type="EMBL" id="CABWIK020000032">
    <property type="protein sequence ID" value="CAB3971270.1"/>
    <property type="molecule type" value="Genomic_DNA"/>
</dbReference>
<dbReference type="Proteomes" id="UP000494322">
    <property type="component" value="Unassembled WGS sequence"/>
</dbReference>
<feature type="transmembrane region" description="Helical" evidence="6">
    <location>
        <begin position="266"/>
        <end position="286"/>
    </location>
</feature>
<feature type="transmembrane region" description="Helical" evidence="6">
    <location>
        <begin position="123"/>
        <end position="140"/>
    </location>
</feature>
<dbReference type="InterPro" id="IPR042094">
    <property type="entry name" value="T2SS_GspF_sf"/>
</dbReference>
<keyword evidence="5 6" id="KW-0472">Membrane</keyword>
<evidence type="ECO:0000256" key="1">
    <source>
        <dbReference type="ARBA" id="ARBA00004651"/>
    </source>
</evidence>
<comment type="subcellular location">
    <subcellularLocation>
        <location evidence="1">Cell membrane</location>
        <topology evidence="1">Multi-pass membrane protein</topology>
    </subcellularLocation>
</comment>
<evidence type="ECO:0000259" key="7">
    <source>
        <dbReference type="Pfam" id="PF00482"/>
    </source>
</evidence>
<dbReference type="PANTHER" id="PTHR35007">
    <property type="entry name" value="INTEGRAL MEMBRANE PROTEIN-RELATED"/>
    <property type="match status" value="1"/>
</dbReference>
<dbReference type="GO" id="GO:0005886">
    <property type="term" value="C:plasma membrane"/>
    <property type="evidence" value="ECO:0007669"/>
    <property type="project" value="UniProtKB-SubCell"/>
</dbReference>
<feature type="transmembrane region" description="Helical" evidence="6">
    <location>
        <begin position="99"/>
        <end position="117"/>
    </location>
</feature>
<dbReference type="RefSeq" id="WP_089476189.1">
    <property type="nucleotide sequence ID" value="NZ_CABWIK020000032.1"/>
</dbReference>
<evidence type="ECO:0000313" key="8">
    <source>
        <dbReference type="EMBL" id="CAB3971270.1"/>
    </source>
</evidence>
<organism evidence="8 9">
    <name type="scientific">Burkholderia cenocepacia</name>
    <dbReference type="NCBI Taxonomy" id="95486"/>
    <lineage>
        <taxon>Bacteria</taxon>
        <taxon>Pseudomonadati</taxon>
        <taxon>Pseudomonadota</taxon>
        <taxon>Betaproteobacteria</taxon>
        <taxon>Burkholderiales</taxon>
        <taxon>Burkholderiaceae</taxon>
        <taxon>Burkholderia</taxon>
        <taxon>Burkholderia cepacia complex</taxon>
    </lineage>
</organism>
<keyword evidence="4 6" id="KW-1133">Transmembrane helix</keyword>
<evidence type="ECO:0000256" key="6">
    <source>
        <dbReference type="SAM" id="Phobius"/>
    </source>
</evidence>
<evidence type="ECO:0000313" key="9">
    <source>
        <dbReference type="Proteomes" id="UP000494322"/>
    </source>
</evidence>
<feature type="transmembrane region" description="Helical" evidence="6">
    <location>
        <begin position="298"/>
        <end position="317"/>
    </location>
</feature>
<dbReference type="PANTHER" id="PTHR35007:SF1">
    <property type="entry name" value="PILUS ASSEMBLY PROTEIN"/>
    <property type="match status" value="1"/>
</dbReference>
<protein>
    <submittedName>
        <fullName evidence="8">Pilus assembly protein TadB</fullName>
    </submittedName>
</protein>
<keyword evidence="2" id="KW-1003">Cell membrane</keyword>
<dbReference type="Gene3D" id="1.20.81.30">
    <property type="entry name" value="Type II secretion system (T2SS), domain F"/>
    <property type="match status" value="1"/>
</dbReference>
<evidence type="ECO:0000256" key="5">
    <source>
        <dbReference type="ARBA" id="ARBA00023136"/>
    </source>
</evidence>
<name>A0A6J5JII5_9BURK</name>
<feature type="transmembrane region" description="Helical" evidence="6">
    <location>
        <begin position="6"/>
        <end position="27"/>
    </location>
</feature>
<accession>A0A6J5JII5</accession>
<gene>
    <name evidence="8" type="ORF">BCO9919_04708</name>
</gene>
<dbReference type="AlphaFoldDB" id="A0A6J5JII5"/>
<evidence type="ECO:0000256" key="4">
    <source>
        <dbReference type="ARBA" id="ARBA00022989"/>
    </source>
</evidence>
<evidence type="ECO:0000256" key="3">
    <source>
        <dbReference type="ARBA" id="ARBA00022692"/>
    </source>
</evidence>
<reference evidence="8 9" key="1">
    <citation type="submission" date="2020-04" db="EMBL/GenBank/DDBJ databases">
        <authorList>
            <person name="Depoorter E."/>
        </authorList>
    </citation>
    <scope>NUCLEOTIDE SEQUENCE [LARGE SCALE GENOMIC DNA]</scope>
    <source>
        <strain evidence="8 9">BCC0132</strain>
    </source>
</reference>
<sequence>MNTIFYGFVILTFVAVVLAIEGGYQWWNARHGAAARRIESRIRSMSAGGNVQQERLSILKKRMLDESKPFDRLLLRMPRVHRLDLVIQQSGLDWTLPKLIMLSTVFAAFAWLALSFATLPQLAALPVALFAGCLPMMYVMRCRGKRMRKLERQLPDICDMIARALRSGHSFTSTLGMVGDEFPEPMGGEFRVTFDEVNYGVSLHDALMNLVTRVPVQDLRYFVIAVLIQRETGGNLAELLDSIAALIRERFKLFDKVRVLSAEGRLSAWILGLLPFGTAAVMALLNREFLSVLWEDPAGIRMVGTMLVSMLFGLLWIRRIVRIRV</sequence>